<organism evidence="3">
    <name type="scientific">Kwoniella dejecticola CBS 10117</name>
    <dbReference type="NCBI Taxonomy" id="1296121"/>
    <lineage>
        <taxon>Eukaryota</taxon>
        <taxon>Fungi</taxon>
        <taxon>Dikarya</taxon>
        <taxon>Basidiomycota</taxon>
        <taxon>Agaricomycotina</taxon>
        <taxon>Tremellomycetes</taxon>
        <taxon>Tremellales</taxon>
        <taxon>Cryptococcaceae</taxon>
        <taxon>Kwoniella</taxon>
    </lineage>
</organism>
<dbReference type="OrthoDB" id="2565081at2759"/>
<proteinExistence type="predicted"/>
<sequence>MLFTKLVVAALSLTLTPVVLSAPTLVQRQQTGSMSGTDSVQARPDSGESVITNRPVPTATATGTAEEDPSPKPSPDEESSVTRTSNDENDEKETPSSRPSVSASASASNSPSATRSESSKPSATETKGLHYTNKFPSQVKNGDTVKLEWDGGEGPYLVYTILQYAGLTTPQPYILERSLDDTSYEVTVNEDDSHDRPTVTFGIASNRNNNEYKRVTIPLSK</sequence>
<reference evidence="3" key="1">
    <citation type="submission" date="2013-07" db="EMBL/GenBank/DDBJ databases">
        <title>The Genome Sequence of Cryptococcus dejecticola CBS10117.</title>
        <authorList>
            <consortium name="The Broad Institute Genome Sequencing Platform"/>
            <person name="Cuomo C."/>
            <person name="Litvintseva A."/>
            <person name="Chen Y."/>
            <person name="Heitman J."/>
            <person name="Sun S."/>
            <person name="Springer D."/>
            <person name="Dromer F."/>
            <person name="Young S.K."/>
            <person name="Zeng Q."/>
            <person name="Gargeya S."/>
            <person name="Fitzgerald M."/>
            <person name="Abouelleil A."/>
            <person name="Alvarado L."/>
            <person name="Berlin A.M."/>
            <person name="Chapman S.B."/>
            <person name="Dewar J."/>
            <person name="Goldberg J."/>
            <person name="Griggs A."/>
            <person name="Gujja S."/>
            <person name="Hansen M."/>
            <person name="Howarth C."/>
            <person name="Imamovic A."/>
            <person name="Larimer J."/>
            <person name="McCowan C."/>
            <person name="Murphy C."/>
            <person name="Pearson M."/>
            <person name="Priest M."/>
            <person name="Roberts A."/>
            <person name="Saif S."/>
            <person name="Shea T."/>
            <person name="Sykes S."/>
            <person name="Wortman J."/>
            <person name="Nusbaum C."/>
            <person name="Birren B."/>
        </authorList>
    </citation>
    <scope>NUCLEOTIDE SEQUENCE [LARGE SCALE GENOMIC DNA]</scope>
    <source>
        <strain evidence="3">CBS 10117</strain>
    </source>
</reference>
<keyword evidence="2" id="KW-0732">Signal</keyword>
<dbReference type="KEGG" id="kdj:28965026"/>
<dbReference type="EMBL" id="CP144530">
    <property type="protein sequence ID" value="WWC58774.1"/>
    <property type="molecule type" value="Genomic_DNA"/>
</dbReference>
<feature type="region of interest" description="Disordered" evidence="1">
    <location>
        <begin position="27"/>
        <end position="138"/>
    </location>
</feature>
<dbReference type="EMBL" id="KI894027">
    <property type="protein sequence ID" value="OBR89499.1"/>
    <property type="molecule type" value="Genomic_DNA"/>
</dbReference>
<dbReference type="GeneID" id="28965026"/>
<evidence type="ECO:0000313" key="3">
    <source>
        <dbReference type="EMBL" id="OBR89499.1"/>
    </source>
</evidence>
<evidence type="ECO:0000313" key="5">
    <source>
        <dbReference type="Proteomes" id="UP000078595"/>
    </source>
</evidence>
<feature type="compositionally biased region" description="Low complexity" evidence="1">
    <location>
        <begin position="96"/>
        <end position="116"/>
    </location>
</feature>
<evidence type="ECO:0000313" key="4">
    <source>
        <dbReference type="EMBL" id="WWC58774.1"/>
    </source>
</evidence>
<dbReference type="AlphaFoldDB" id="A0A1A6AHG2"/>
<reference evidence="4" key="3">
    <citation type="submission" date="2024-02" db="EMBL/GenBank/DDBJ databases">
        <title>Comparative genomics of Cryptococcus and Kwoniella reveals pathogenesis evolution and contrasting modes of karyotype evolution via chromosome fusion or intercentromeric recombination.</title>
        <authorList>
            <person name="Coelho M.A."/>
            <person name="David-Palma M."/>
            <person name="Shea T."/>
            <person name="Bowers K."/>
            <person name="McGinley-Smith S."/>
            <person name="Mohammad A.W."/>
            <person name="Gnirke A."/>
            <person name="Yurkov A.M."/>
            <person name="Nowrousian M."/>
            <person name="Sun S."/>
            <person name="Cuomo C.A."/>
            <person name="Heitman J."/>
        </authorList>
    </citation>
    <scope>NUCLEOTIDE SEQUENCE</scope>
    <source>
        <strain evidence="4">CBS 10117</strain>
    </source>
</reference>
<feature type="chain" id="PRO_5008342417" description="Ser-Thr-rich glycosyl-phosphatidyl-inositol-anchored membrane family-domain-containing protein" evidence="2">
    <location>
        <begin position="22"/>
        <end position="221"/>
    </location>
</feature>
<dbReference type="RefSeq" id="XP_018267341.1">
    <property type="nucleotide sequence ID" value="XM_018404687.1"/>
</dbReference>
<evidence type="ECO:0000256" key="1">
    <source>
        <dbReference type="SAM" id="MobiDB-lite"/>
    </source>
</evidence>
<reference evidence="4" key="2">
    <citation type="submission" date="2013-07" db="EMBL/GenBank/DDBJ databases">
        <authorList>
            <consortium name="The Broad Institute Genome Sequencing Platform"/>
            <person name="Cuomo C."/>
            <person name="Litvintseva A."/>
            <person name="Chen Y."/>
            <person name="Heitman J."/>
            <person name="Sun S."/>
            <person name="Springer D."/>
            <person name="Dromer F."/>
            <person name="Young S.K."/>
            <person name="Zeng Q."/>
            <person name="Gargeya S."/>
            <person name="Fitzgerald M."/>
            <person name="Abouelleil A."/>
            <person name="Alvarado L."/>
            <person name="Berlin A.M."/>
            <person name="Chapman S.B."/>
            <person name="Dewar J."/>
            <person name="Goldberg J."/>
            <person name="Griggs A."/>
            <person name="Gujja S."/>
            <person name="Hansen M."/>
            <person name="Howarth C."/>
            <person name="Imamovic A."/>
            <person name="Larimer J."/>
            <person name="McCowan C."/>
            <person name="Murphy C."/>
            <person name="Pearson M."/>
            <person name="Priest M."/>
            <person name="Roberts A."/>
            <person name="Saif S."/>
            <person name="Shea T."/>
            <person name="Sykes S."/>
            <person name="Wortman J."/>
            <person name="Nusbaum C."/>
            <person name="Birren B."/>
        </authorList>
    </citation>
    <scope>NUCLEOTIDE SEQUENCE</scope>
    <source>
        <strain evidence="4">CBS 10117</strain>
    </source>
</reference>
<evidence type="ECO:0000256" key="2">
    <source>
        <dbReference type="SAM" id="SignalP"/>
    </source>
</evidence>
<accession>A0A1A6AHG2</accession>
<name>A0A1A6AHG2_9TREE</name>
<feature type="compositionally biased region" description="Polar residues" evidence="1">
    <location>
        <begin position="27"/>
        <end position="40"/>
    </location>
</feature>
<dbReference type="VEuPathDB" id="FungiDB:I303_01327"/>
<keyword evidence="5" id="KW-1185">Reference proteome</keyword>
<evidence type="ECO:0008006" key="6">
    <source>
        <dbReference type="Google" id="ProtNLM"/>
    </source>
</evidence>
<protein>
    <recommendedName>
        <fullName evidence="6">Ser-Thr-rich glycosyl-phosphatidyl-inositol-anchored membrane family-domain-containing protein</fullName>
    </recommendedName>
</protein>
<gene>
    <name evidence="3" type="ORF">I303_01327</name>
    <name evidence="4" type="ORF">I303_101318</name>
</gene>
<dbReference type="Proteomes" id="UP000078595">
    <property type="component" value="Chromosome 1"/>
</dbReference>
<feature type="signal peptide" evidence="2">
    <location>
        <begin position="1"/>
        <end position="21"/>
    </location>
</feature>